<dbReference type="EMBL" id="VXIS01000090">
    <property type="protein sequence ID" value="KAA8906280.1"/>
    <property type="molecule type" value="Genomic_DNA"/>
</dbReference>
<accession>A0A5J5EWK8</accession>
<evidence type="ECO:0000256" key="1">
    <source>
        <dbReference type="SAM" id="Coils"/>
    </source>
</evidence>
<reference evidence="3 5" key="1">
    <citation type="submission" date="2019-09" db="EMBL/GenBank/DDBJ databases">
        <title>Draft genome of the ectomycorrhizal ascomycete Sphaerosporella brunnea.</title>
        <authorList>
            <consortium name="DOE Joint Genome Institute"/>
            <person name="Benucci G.M."/>
            <person name="Marozzi G."/>
            <person name="Antonielli L."/>
            <person name="Sanchez S."/>
            <person name="Marco P."/>
            <person name="Wang X."/>
            <person name="Falini L.B."/>
            <person name="Barry K."/>
            <person name="Haridas S."/>
            <person name="Lipzen A."/>
            <person name="Labutti K."/>
            <person name="Grigoriev I.V."/>
            <person name="Murat C."/>
            <person name="Martin F."/>
            <person name="Albertini E."/>
            <person name="Donnini D."/>
            <person name="Bonito G."/>
        </authorList>
    </citation>
    <scope>NUCLEOTIDE SEQUENCE [LARGE SCALE GENOMIC DNA]</scope>
    <source>
        <strain evidence="3 5">Sb_GMNB300</strain>
    </source>
</reference>
<dbReference type="EMBL" id="VXIS01000090">
    <property type="protein sequence ID" value="KAA8906299.1"/>
    <property type="molecule type" value="Genomic_DNA"/>
</dbReference>
<sequence length="209" mass="23688">MNKTRRKISKSRQKPSQFTRLQKRIRISPQTMSATPVIPTTSAAAVAAAPTPAPAPVAPTTFAPDLAPFALAPALAAPATPSASGPALDRIFHLGVLHQRQQQEYLSFLCSHVPAAVQQDQAVRERFLQEQWENELARHEAQWRTKVENLQREVAHLQAQNREVLEDNRLLREEQDRLKTRILDSQRQGARWKKEAVHVFPTLTYHFLN</sequence>
<evidence type="ECO:0000313" key="3">
    <source>
        <dbReference type="EMBL" id="KAA8906280.1"/>
    </source>
</evidence>
<dbReference type="InParanoid" id="A0A5J5EWK8"/>
<feature type="region of interest" description="Disordered" evidence="2">
    <location>
        <begin position="1"/>
        <end position="22"/>
    </location>
</feature>
<keyword evidence="1" id="KW-0175">Coiled coil</keyword>
<proteinExistence type="predicted"/>
<name>A0A5J5EWK8_9PEZI</name>
<evidence type="ECO:0000313" key="4">
    <source>
        <dbReference type="EMBL" id="KAA8906299.1"/>
    </source>
</evidence>
<feature type="compositionally biased region" description="Basic residues" evidence="2">
    <location>
        <begin position="1"/>
        <end position="13"/>
    </location>
</feature>
<organism evidence="3 5">
    <name type="scientific">Sphaerosporella brunnea</name>
    <dbReference type="NCBI Taxonomy" id="1250544"/>
    <lineage>
        <taxon>Eukaryota</taxon>
        <taxon>Fungi</taxon>
        <taxon>Dikarya</taxon>
        <taxon>Ascomycota</taxon>
        <taxon>Pezizomycotina</taxon>
        <taxon>Pezizomycetes</taxon>
        <taxon>Pezizales</taxon>
        <taxon>Pyronemataceae</taxon>
        <taxon>Sphaerosporella</taxon>
    </lineage>
</organism>
<protein>
    <submittedName>
        <fullName evidence="3">Uncharacterized protein</fullName>
    </submittedName>
</protein>
<comment type="caution">
    <text evidence="3">The sequence shown here is derived from an EMBL/GenBank/DDBJ whole genome shotgun (WGS) entry which is preliminary data.</text>
</comment>
<feature type="coiled-coil region" evidence="1">
    <location>
        <begin position="140"/>
        <end position="188"/>
    </location>
</feature>
<gene>
    <name evidence="3" type="ORF">FN846DRAFT_890222</name>
    <name evidence="4" type="ORF">FN846DRAFT_890241</name>
</gene>
<evidence type="ECO:0000256" key="2">
    <source>
        <dbReference type="SAM" id="MobiDB-lite"/>
    </source>
</evidence>
<keyword evidence="5" id="KW-1185">Reference proteome</keyword>
<dbReference type="AlphaFoldDB" id="A0A5J5EWK8"/>
<dbReference type="Proteomes" id="UP000326924">
    <property type="component" value="Unassembled WGS sequence"/>
</dbReference>
<evidence type="ECO:0000313" key="5">
    <source>
        <dbReference type="Proteomes" id="UP000326924"/>
    </source>
</evidence>